<keyword evidence="2" id="KW-1185">Reference proteome</keyword>
<name>A0A8W8JKW2_MAGGI</name>
<proteinExistence type="predicted"/>
<protein>
    <submittedName>
        <fullName evidence="1">Uncharacterized protein</fullName>
    </submittedName>
</protein>
<organism evidence="1 2">
    <name type="scientific">Magallana gigas</name>
    <name type="common">Pacific oyster</name>
    <name type="synonym">Crassostrea gigas</name>
    <dbReference type="NCBI Taxonomy" id="29159"/>
    <lineage>
        <taxon>Eukaryota</taxon>
        <taxon>Metazoa</taxon>
        <taxon>Spiralia</taxon>
        <taxon>Lophotrochozoa</taxon>
        <taxon>Mollusca</taxon>
        <taxon>Bivalvia</taxon>
        <taxon>Autobranchia</taxon>
        <taxon>Pteriomorphia</taxon>
        <taxon>Ostreida</taxon>
        <taxon>Ostreoidea</taxon>
        <taxon>Ostreidae</taxon>
        <taxon>Magallana</taxon>
    </lineage>
</organism>
<evidence type="ECO:0000313" key="1">
    <source>
        <dbReference type="EnsemblMetazoa" id="G19952.4:cds"/>
    </source>
</evidence>
<dbReference type="Proteomes" id="UP000005408">
    <property type="component" value="Unassembled WGS sequence"/>
</dbReference>
<sequence length="115" mass="12886">MCGLLRNLRKQTPDRVKMFEGRYCILSSYNLPYLRGQVVSGDVGRVLPMSVFGTCAVVAGLLSLLLPETLNRRLPETIEDTIAFDRSGRMSRNIEMDIVARQPLNGPSEKEENVT</sequence>
<evidence type="ECO:0000313" key="2">
    <source>
        <dbReference type="Proteomes" id="UP000005408"/>
    </source>
</evidence>
<reference evidence="1" key="1">
    <citation type="submission" date="2022-08" db="UniProtKB">
        <authorList>
            <consortium name="EnsemblMetazoa"/>
        </authorList>
    </citation>
    <scope>IDENTIFICATION</scope>
    <source>
        <strain evidence="1">05x7-T-G4-1.051#20</strain>
    </source>
</reference>
<accession>A0A8W8JKW2</accession>
<dbReference type="EnsemblMetazoa" id="G19952.4">
    <property type="protein sequence ID" value="G19952.4:cds"/>
    <property type="gene ID" value="G19952"/>
</dbReference>
<dbReference type="AlphaFoldDB" id="A0A8W8JKW2"/>